<dbReference type="AlphaFoldDB" id="A0A433Q422"/>
<accession>A0A433Q422</accession>
<gene>
    <name evidence="1" type="ORF">BC938DRAFT_473514</name>
</gene>
<evidence type="ECO:0000313" key="1">
    <source>
        <dbReference type="EMBL" id="RUS24482.1"/>
    </source>
</evidence>
<reference evidence="1 2" key="1">
    <citation type="journal article" date="2018" name="New Phytol.">
        <title>Phylogenomics of Endogonaceae and evolution of mycorrhizas within Mucoromycota.</title>
        <authorList>
            <person name="Chang Y."/>
            <person name="Desiro A."/>
            <person name="Na H."/>
            <person name="Sandor L."/>
            <person name="Lipzen A."/>
            <person name="Clum A."/>
            <person name="Barry K."/>
            <person name="Grigoriev I.V."/>
            <person name="Martin F.M."/>
            <person name="Stajich J.E."/>
            <person name="Smith M.E."/>
            <person name="Bonito G."/>
            <person name="Spatafora J.W."/>
        </authorList>
    </citation>
    <scope>NUCLEOTIDE SEQUENCE [LARGE SCALE GENOMIC DNA]</scope>
    <source>
        <strain evidence="1 2">AD002</strain>
    </source>
</reference>
<dbReference type="Proteomes" id="UP000274822">
    <property type="component" value="Unassembled WGS sequence"/>
</dbReference>
<protein>
    <submittedName>
        <fullName evidence="1">Uncharacterized protein</fullName>
    </submittedName>
</protein>
<name>A0A433Q422_9FUNG</name>
<keyword evidence="2" id="KW-1185">Reference proteome</keyword>
<sequence>MTILRWIQILRSEVSPSSSKTTDQMQTTIGFPALIGLESTSTDNHICLFKVPDNAHVRMSVLPFRQSAQRLLSTRRPDEVVLHCAGSTLATSFSPGTKTDGSTICVGACMNLIPLLSRQTTTHLATLA</sequence>
<dbReference type="EMBL" id="RBNJ01015859">
    <property type="protein sequence ID" value="RUS24482.1"/>
    <property type="molecule type" value="Genomic_DNA"/>
</dbReference>
<evidence type="ECO:0000313" key="2">
    <source>
        <dbReference type="Proteomes" id="UP000274822"/>
    </source>
</evidence>
<organism evidence="1 2">
    <name type="scientific">Jimgerdemannia flammicorona</name>
    <dbReference type="NCBI Taxonomy" id="994334"/>
    <lineage>
        <taxon>Eukaryota</taxon>
        <taxon>Fungi</taxon>
        <taxon>Fungi incertae sedis</taxon>
        <taxon>Mucoromycota</taxon>
        <taxon>Mucoromycotina</taxon>
        <taxon>Endogonomycetes</taxon>
        <taxon>Endogonales</taxon>
        <taxon>Endogonaceae</taxon>
        <taxon>Jimgerdemannia</taxon>
    </lineage>
</organism>
<proteinExistence type="predicted"/>
<comment type="caution">
    <text evidence="1">The sequence shown here is derived from an EMBL/GenBank/DDBJ whole genome shotgun (WGS) entry which is preliminary data.</text>
</comment>